<dbReference type="EMBL" id="JANTQA010000008">
    <property type="protein sequence ID" value="KAJ3452802.1"/>
    <property type="molecule type" value="Genomic_DNA"/>
</dbReference>
<keyword evidence="1 2" id="KW-0728">SH3 domain</keyword>
<protein>
    <submittedName>
        <fullName evidence="4">Endophilin-a</fullName>
    </submittedName>
</protein>
<dbReference type="Pfam" id="PF14604">
    <property type="entry name" value="SH3_9"/>
    <property type="match status" value="1"/>
</dbReference>
<evidence type="ECO:0000256" key="2">
    <source>
        <dbReference type="PROSITE-ProRule" id="PRU00192"/>
    </source>
</evidence>
<dbReference type="AlphaFoldDB" id="A0AAV8AFA4"/>
<feature type="domain" description="SH3" evidence="3">
    <location>
        <begin position="103"/>
        <end position="163"/>
    </location>
</feature>
<dbReference type="SUPFAM" id="SSF50044">
    <property type="entry name" value="SH3-domain"/>
    <property type="match status" value="3"/>
</dbReference>
<dbReference type="Proteomes" id="UP001146793">
    <property type="component" value="Unassembled WGS sequence"/>
</dbReference>
<dbReference type="PANTHER" id="PTHR14167">
    <property type="entry name" value="SH3 DOMAIN-CONTAINING"/>
    <property type="match status" value="1"/>
</dbReference>
<feature type="domain" description="SH3" evidence="3">
    <location>
        <begin position="281"/>
        <end position="341"/>
    </location>
</feature>
<dbReference type="PRINTS" id="PR00452">
    <property type="entry name" value="SH3DOMAIN"/>
</dbReference>
<dbReference type="CDD" id="cd19757">
    <property type="entry name" value="Bbox1"/>
    <property type="match status" value="1"/>
</dbReference>
<evidence type="ECO:0000259" key="3">
    <source>
        <dbReference type="PROSITE" id="PS50002"/>
    </source>
</evidence>
<evidence type="ECO:0000256" key="1">
    <source>
        <dbReference type="ARBA" id="ARBA00022443"/>
    </source>
</evidence>
<dbReference type="InterPro" id="IPR001452">
    <property type="entry name" value="SH3_domain"/>
</dbReference>
<evidence type="ECO:0000313" key="4">
    <source>
        <dbReference type="EMBL" id="KAJ3452802.1"/>
    </source>
</evidence>
<dbReference type="InterPro" id="IPR050384">
    <property type="entry name" value="Endophilin_SH3RF"/>
</dbReference>
<gene>
    <name evidence="4" type="ORF">M0812_04579</name>
</gene>
<sequence length="349" mass="40381">MITQKMKKHKSETQVLISQTREDFLSKKAHCVFCSKKSVCYCTKCKVYYCSDCEEKVHTNKKMKQKHKKFLQEKPFIKKVKKVVSEGEKWKRKKEKITIKPLEKKYMFRALESYKGMNPGELTFERGDLIQLVSKGKDGSGWVGILNGKKGLFPENIVEITTIAVEKKSILKSPKIRRILSFGKKQNNKVIDDKYIWKALYPFKGIDSTELTFEAGDIIELTSKGKGDGWWTGTFKGDSGKFPESYVELTTLSQEEKKKRKSPKQIRKEETRKKKKITTAEKEYSWKTLYPFKGQDSTELTFKEGDLIQLVSKGKGDGWWIGILNRKRGLFPGNYVKLTKIPIKNAKNN</sequence>
<proteinExistence type="predicted"/>
<evidence type="ECO:0000313" key="5">
    <source>
        <dbReference type="Proteomes" id="UP001146793"/>
    </source>
</evidence>
<organism evidence="4 5">
    <name type="scientific">Anaeramoeba flamelloides</name>
    <dbReference type="NCBI Taxonomy" id="1746091"/>
    <lineage>
        <taxon>Eukaryota</taxon>
        <taxon>Metamonada</taxon>
        <taxon>Anaeramoebidae</taxon>
        <taxon>Anaeramoeba</taxon>
    </lineage>
</organism>
<feature type="domain" description="SH3" evidence="3">
    <location>
        <begin position="192"/>
        <end position="252"/>
    </location>
</feature>
<dbReference type="PROSITE" id="PS50002">
    <property type="entry name" value="SH3"/>
    <property type="match status" value="3"/>
</dbReference>
<dbReference type="SMART" id="SM00326">
    <property type="entry name" value="SH3"/>
    <property type="match status" value="3"/>
</dbReference>
<dbReference type="PANTHER" id="PTHR14167:SF120">
    <property type="entry name" value="AER140CP"/>
    <property type="match status" value="1"/>
</dbReference>
<comment type="caution">
    <text evidence="4">The sequence shown here is derived from an EMBL/GenBank/DDBJ whole genome shotgun (WGS) entry which is preliminary data.</text>
</comment>
<dbReference type="Gene3D" id="2.30.30.40">
    <property type="entry name" value="SH3 Domains"/>
    <property type="match status" value="3"/>
</dbReference>
<dbReference type="InterPro" id="IPR036028">
    <property type="entry name" value="SH3-like_dom_sf"/>
</dbReference>
<reference evidence="4" key="1">
    <citation type="submission" date="2022-08" db="EMBL/GenBank/DDBJ databases">
        <title>Novel sulphate-reducing endosymbionts in the free-living metamonad Anaeramoeba.</title>
        <authorList>
            <person name="Jerlstrom-Hultqvist J."/>
            <person name="Cepicka I."/>
            <person name="Gallot-Lavallee L."/>
            <person name="Salas-Leiva D."/>
            <person name="Curtis B.A."/>
            <person name="Zahonova K."/>
            <person name="Pipaliya S."/>
            <person name="Dacks J."/>
            <person name="Roger A.J."/>
        </authorList>
    </citation>
    <scope>NUCLEOTIDE SEQUENCE</scope>
    <source>
        <strain evidence="4">Busselton2</strain>
    </source>
</reference>
<dbReference type="Pfam" id="PF00018">
    <property type="entry name" value="SH3_1"/>
    <property type="match status" value="1"/>
</dbReference>
<name>A0AAV8AFA4_9EUKA</name>
<dbReference type="FunFam" id="2.30.30.40:FF:000072">
    <property type="entry name" value="Unconventional Myosin IB"/>
    <property type="match status" value="1"/>
</dbReference>
<dbReference type="CDD" id="cd00174">
    <property type="entry name" value="SH3"/>
    <property type="match status" value="1"/>
</dbReference>
<accession>A0AAV8AFA4</accession>
<dbReference type="Pfam" id="PF07653">
    <property type="entry name" value="SH3_2"/>
    <property type="match status" value="1"/>
</dbReference>